<feature type="compositionally biased region" description="Basic and acidic residues" evidence="1">
    <location>
        <begin position="529"/>
        <end position="544"/>
    </location>
</feature>
<dbReference type="EMBL" id="CDMZ01004613">
    <property type="protein sequence ID" value="CEM50271.1"/>
    <property type="molecule type" value="Genomic_DNA"/>
</dbReference>
<name>A0A0G4I083_9ALVE</name>
<feature type="compositionally biased region" description="Basic and acidic residues" evidence="1">
    <location>
        <begin position="567"/>
        <end position="584"/>
    </location>
</feature>
<feature type="compositionally biased region" description="Basic and acidic residues" evidence="1">
    <location>
        <begin position="88"/>
        <end position="101"/>
    </location>
</feature>
<protein>
    <submittedName>
        <fullName evidence="2">Uncharacterized protein</fullName>
    </submittedName>
</protein>
<proteinExistence type="predicted"/>
<feature type="compositionally biased region" description="Basic and acidic residues" evidence="1">
    <location>
        <begin position="14"/>
        <end position="23"/>
    </location>
</feature>
<feature type="region of interest" description="Disordered" evidence="1">
    <location>
        <begin position="1"/>
        <end position="142"/>
    </location>
</feature>
<reference evidence="2" key="1">
    <citation type="submission" date="2014-11" db="EMBL/GenBank/DDBJ databases">
        <authorList>
            <person name="Otto D Thomas"/>
            <person name="Naeem Raeece"/>
        </authorList>
    </citation>
    <scope>NUCLEOTIDE SEQUENCE</scope>
</reference>
<accession>A0A0G4I083</accession>
<evidence type="ECO:0000313" key="2">
    <source>
        <dbReference type="EMBL" id="CEM50271.1"/>
    </source>
</evidence>
<feature type="compositionally biased region" description="Basic and acidic residues" evidence="1">
    <location>
        <begin position="458"/>
        <end position="477"/>
    </location>
</feature>
<sequence length="1007" mass="114512">MPRRPPARNVLPRRKGDLDERSEAASSCRDFSAVASPGCALDHGLEVEDREERGSSRDHHSRDRDRGTRDRPRWTEGRGAEGQWGERGNMRGGERVRERGGDVNTAAAAAAVLPPRRHHRESLYAPPRHWRPPPVQEEEEEGYSIALPPARWKRENEDKIEAVMENAVHLQFPQRSPFPFGDRYVPKLLVGCWSDADNPKPIPKVLHALDKDVLTRSNAQPMVEKLHQHGASAAFGVLVERNDLGEVVESEMPEVMVQYQYPGDDFPRESRYKAQDLSSAFRVAVEGTRRCAEQYFERGGRLPQTEDEWEENDRERLAFLRWTKGKGKWGGGEESDSVPFAERSLRRGREVSGRRGDYVDWSRADDRKGREEERARIRTARAWGDGPRGSGRVEGRWSGESGWERETQRARERQQERDRERDCAKTDEPYQDMMRASASSFRNRERAPASSRPPPNRLDTDRERESEKEREVRKEVDSILEGWDDLMRALQPPPKNERLAGAEGGWGRHGHPQAPDALSPHSRPRPPPHRSDGRGDEIMAERRSVRVLSGETAAQRQPSRPFMSPKPSDRELAAMRAAAWDRRSGNPPSPPLSTPARPIPLRGNSTHAFMTPPPHPLLPFTLPPDVPPPPLLTMAFDRAPSESDESDYSSPDLGPLTHAEGPVNIQIPDCPEVRFKTGLALDEIADRLGDRFPDLPHNKNDRDLTVFGFILPSESRNKDSLLSVNVGFHPHLQWRPQWNSFLPHILRNGAVAVFSHCHDKKADLHFVLIRWTLQGWSDCRKTRSHHQIFHTALKLVVEKFEREVEEWERGGRQPSIMNWGRRSVRDFRCPLRPARGGKLEETSRFVADLSASLQDVEIAFATRKFVRPRNARQDEEEGPLGVFSKYESDEQQQKTAEEHTHFCAWSLPEDAEYRVQALIVDLCSMLAEVIPNASLFAYVRSVGRSSELPLGRYVASLHIEGINKKGAYEMCFQGEHVKEGKAIEKAVRKASDEIKRIRALGGIRDPS</sequence>
<evidence type="ECO:0000256" key="1">
    <source>
        <dbReference type="SAM" id="MobiDB-lite"/>
    </source>
</evidence>
<feature type="region of interest" description="Disordered" evidence="1">
    <location>
        <begin position="381"/>
        <end position="603"/>
    </location>
</feature>
<feature type="compositionally biased region" description="Basic and acidic residues" evidence="1">
    <location>
        <begin position="43"/>
        <end position="79"/>
    </location>
</feature>
<dbReference type="AlphaFoldDB" id="A0A0G4I083"/>
<dbReference type="VEuPathDB" id="CryptoDB:Cvel_9895"/>
<organism evidence="2">
    <name type="scientific">Chromera velia CCMP2878</name>
    <dbReference type="NCBI Taxonomy" id="1169474"/>
    <lineage>
        <taxon>Eukaryota</taxon>
        <taxon>Sar</taxon>
        <taxon>Alveolata</taxon>
        <taxon>Colpodellida</taxon>
        <taxon>Chromeraceae</taxon>
        <taxon>Chromera</taxon>
    </lineage>
</organism>
<feature type="compositionally biased region" description="Basic and acidic residues" evidence="1">
    <location>
        <begin position="391"/>
        <end position="428"/>
    </location>
</feature>
<gene>
    <name evidence="2" type="ORF">Cvel_9895</name>
</gene>